<feature type="domain" description="RING-type" evidence="5">
    <location>
        <begin position="19"/>
        <end position="57"/>
    </location>
</feature>
<keyword evidence="3" id="KW-0862">Zinc</keyword>
<dbReference type="SUPFAM" id="SSF57850">
    <property type="entry name" value="RING/U-box"/>
    <property type="match status" value="1"/>
</dbReference>
<dbReference type="Proteomes" id="UP001591681">
    <property type="component" value="Unassembled WGS sequence"/>
</dbReference>
<name>A0ABD1J0N6_9TELE</name>
<dbReference type="InterPro" id="IPR047153">
    <property type="entry name" value="TRIM45/56/19-like"/>
</dbReference>
<dbReference type="GO" id="GO:0008270">
    <property type="term" value="F:zinc ion binding"/>
    <property type="evidence" value="ECO:0007669"/>
    <property type="project" value="UniProtKB-KW"/>
</dbReference>
<dbReference type="InterPro" id="IPR013083">
    <property type="entry name" value="Znf_RING/FYVE/PHD"/>
</dbReference>
<dbReference type="InterPro" id="IPR017907">
    <property type="entry name" value="Znf_RING_CS"/>
</dbReference>
<gene>
    <name evidence="7" type="ORF">ACEWY4_023638</name>
</gene>
<proteinExistence type="predicted"/>
<evidence type="ECO:0000313" key="7">
    <source>
        <dbReference type="EMBL" id="KAL2079845.1"/>
    </source>
</evidence>
<evidence type="ECO:0000259" key="5">
    <source>
        <dbReference type="PROSITE" id="PS50089"/>
    </source>
</evidence>
<dbReference type="SMART" id="SM00336">
    <property type="entry name" value="BBOX"/>
    <property type="match status" value="2"/>
</dbReference>
<accession>A0ABD1J0N6</accession>
<evidence type="ECO:0000256" key="2">
    <source>
        <dbReference type="ARBA" id="ARBA00022771"/>
    </source>
</evidence>
<evidence type="ECO:0000256" key="4">
    <source>
        <dbReference type="PROSITE-ProRule" id="PRU00024"/>
    </source>
</evidence>
<sequence>MSPLSSENFVGADSRLESCGGCGVSLSSDTSPLLLPCLHSLCRSCMPNHGVAGCPVCAMLYSPDDVTPNPLFFDVSPMSPSQKCGGCDCSTVEGCCVECGEALCVECVSAHRRVRMTRDHTIHTQITTSGFAWKKYCPIHKDEPYKLYCLTCAQLTCRDCQLMLHRNHSFQFVGEVVSERRQKLEALVNRVKEQRAYTQRSLYDLEGRLLDLDDVLAAFKEDMKRALMEIRDMLIQAAMKLMADAKCARYPDLALAARKYLSAQPTSVDSKRLFSAASDVIDDKRNRILCEKAEMLLFVKMNFAFVKNKLLIPPQ</sequence>
<dbReference type="Pfam" id="PF05699">
    <property type="entry name" value="Dimer_Tnp_hAT"/>
    <property type="match status" value="1"/>
</dbReference>
<evidence type="ECO:0000256" key="1">
    <source>
        <dbReference type="ARBA" id="ARBA00022723"/>
    </source>
</evidence>
<keyword evidence="2 4" id="KW-0863">Zinc-finger</keyword>
<comment type="caution">
    <text evidence="7">The sequence shown here is derived from an EMBL/GenBank/DDBJ whole genome shotgun (WGS) entry which is preliminary data.</text>
</comment>
<feature type="domain" description="B box-type" evidence="6">
    <location>
        <begin position="79"/>
        <end position="125"/>
    </location>
</feature>
<dbReference type="InterPro" id="IPR012337">
    <property type="entry name" value="RNaseH-like_sf"/>
</dbReference>
<dbReference type="CDD" id="cd19775">
    <property type="entry name" value="Bbox2_TIF1_C-VI"/>
    <property type="match status" value="1"/>
</dbReference>
<dbReference type="InterPro" id="IPR008906">
    <property type="entry name" value="HATC_C_dom"/>
</dbReference>
<evidence type="ECO:0000259" key="6">
    <source>
        <dbReference type="PROSITE" id="PS50119"/>
    </source>
</evidence>
<dbReference type="InterPro" id="IPR000315">
    <property type="entry name" value="Znf_B-box"/>
</dbReference>
<protein>
    <submittedName>
        <fullName evidence="7">Uncharacterized protein</fullName>
    </submittedName>
</protein>
<dbReference type="Gene3D" id="3.30.160.60">
    <property type="entry name" value="Classic Zinc Finger"/>
    <property type="match status" value="1"/>
</dbReference>
<dbReference type="Gene3D" id="3.30.40.10">
    <property type="entry name" value="Zinc/RING finger domain, C3HC4 (zinc finger)"/>
    <property type="match status" value="1"/>
</dbReference>
<dbReference type="PANTHER" id="PTHR25462:SF299">
    <property type="entry name" value="E3 UBIQUITIN-PROTEIN LIGASE TRIM56"/>
    <property type="match status" value="1"/>
</dbReference>
<feature type="domain" description="B box-type" evidence="6">
    <location>
        <begin position="132"/>
        <end position="173"/>
    </location>
</feature>
<dbReference type="SUPFAM" id="SSF53098">
    <property type="entry name" value="Ribonuclease H-like"/>
    <property type="match status" value="1"/>
</dbReference>
<dbReference type="SUPFAM" id="SSF57845">
    <property type="entry name" value="B-box zinc-binding domain"/>
    <property type="match status" value="1"/>
</dbReference>
<keyword evidence="8" id="KW-1185">Reference proteome</keyword>
<dbReference type="PROSITE" id="PS00518">
    <property type="entry name" value="ZF_RING_1"/>
    <property type="match status" value="1"/>
</dbReference>
<dbReference type="SMART" id="SM00184">
    <property type="entry name" value="RING"/>
    <property type="match status" value="1"/>
</dbReference>
<dbReference type="AlphaFoldDB" id="A0ABD1J0N6"/>
<dbReference type="EMBL" id="JBHFQA010000021">
    <property type="protein sequence ID" value="KAL2079845.1"/>
    <property type="molecule type" value="Genomic_DNA"/>
</dbReference>
<dbReference type="PROSITE" id="PS50119">
    <property type="entry name" value="ZF_BBOX"/>
    <property type="match status" value="2"/>
</dbReference>
<dbReference type="PANTHER" id="PTHR25462">
    <property type="entry name" value="BONUS, ISOFORM C-RELATED"/>
    <property type="match status" value="1"/>
</dbReference>
<organism evidence="7 8">
    <name type="scientific">Coilia grayii</name>
    <name type="common">Gray's grenadier anchovy</name>
    <dbReference type="NCBI Taxonomy" id="363190"/>
    <lineage>
        <taxon>Eukaryota</taxon>
        <taxon>Metazoa</taxon>
        <taxon>Chordata</taxon>
        <taxon>Craniata</taxon>
        <taxon>Vertebrata</taxon>
        <taxon>Euteleostomi</taxon>
        <taxon>Actinopterygii</taxon>
        <taxon>Neopterygii</taxon>
        <taxon>Teleostei</taxon>
        <taxon>Clupei</taxon>
        <taxon>Clupeiformes</taxon>
        <taxon>Clupeoidei</taxon>
        <taxon>Engraulidae</taxon>
        <taxon>Coilinae</taxon>
        <taxon>Coilia</taxon>
    </lineage>
</organism>
<keyword evidence="1" id="KW-0479">Metal-binding</keyword>
<evidence type="ECO:0000313" key="8">
    <source>
        <dbReference type="Proteomes" id="UP001591681"/>
    </source>
</evidence>
<reference evidence="7 8" key="1">
    <citation type="submission" date="2024-09" db="EMBL/GenBank/DDBJ databases">
        <title>A chromosome-level genome assembly of Gray's grenadier anchovy, Coilia grayii.</title>
        <authorList>
            <person name="Fu Z."/>
        </authorList>
    </citation>
    <scope>NUCLEOTIDE SEQUENCE [LARGE SCALE GENOMIC DNA]</scope>
    <source>
        <strain evidence="7">G4</strain>
        <tissue evidence="7">Muscle</tissue>
    </source>
</reference>
<evidence type="ECO:0000256" key="3">
    <source>
        <dbReference type="ARBA" id="ARBA00022833"/>
    </source>
</evidence>
<dbReference type="Pfam" id="PF00643">
    <property type="entry name" value="zf-B_box"/>
    <property type="match status" value="1"/>
</dbReference>
<dbReference type="PROSITE" id="PS50089">
    <property type="entry name" value="ZF_RING_2"/>
    <property type="match status" value="1"/>
</dbReference>
<dbReference type="InterPro" id="IPR001841">
    <property type="entry name" value="Znf_RING"/>
</dbReference>